<organism evidence="2 3">
    <name type="scientific">Acetatifactor muris</name>
    <dbReference type="NCBI Taxonomy" id="879566"/>
    <lineage>
        <taxon>Bacteria</taxon>
        <taxon>Bacillati</taxon>
        <taxon>Bacillota</taxon>
        <taxon>Clostridia</taxon>
        <taxon>Lachnospirales</taxon>
        <taxon>Lachnospiraceae</taxon>
        <taxon>Acetatifactor</taxon>
    </lineage>
</organism>
<evidence type="ECO:0000313" key="2">
    <source>
        <dbReference type="EMBL" id="SOY30939.1"/>
    </source>
</evidence>
<accession>A0A2K4ZKD2</accession>
<proteinExistence type="predicted"/>
<dbReference type="InterPro" id="IPR001387">
    <property type="entry name" value="Cro/C1-type_HTH"/>
</dbReference>
<dbReference type="GO" id="GO:0003677">
    <property type="term" value="F:DNA binding"/>
    <property type="evidence" value="ECO:0007669"/>
    <property type="project" value="InterPro"/>
</dbReference>
<dbReference type="RefSeq" id="WP_103240949.1">
    <property type="nucleotide sequence ID" value="NZ_JANJZD010000020.1"/>
</dbReference>
<evidence type="ECO:0000259" key="1">
    <source>
        <dbReference type="PROSITE" id="PS50943"/>
    </source>
</evidence>
<keyword evidence="3" id="KW-1185">Reference proteome</keyword>
<dbReference type="SMART" id="SM00530">
    <property type="entry name" value="HTH_XRE"/>
    <property type="match status" value="1"/>
</dbReference>
<dbReference type="Gene3D" id="1.10.260.40">
    <property type="entry name" value="lambda repressor-like DNA-binding domains"/>
    <property type="match status" value="1"/>
</dbReference>
<dbReference type="PROSITE" id="PS50943">
    <property type="entry name" value="HTH_CROC1"/>
    <property type="match status" value="1"/>
</dbReference>
<dbReference type="InterPro" id="IPR010982">
    <property type="entry name" value="Lambda_DNA-bd_dom_sf"/>
</dbReference>
<dbReference type="OrthoDB" id="3233490at2"/>
<dbReference type="EMBL" id="OFSM01000020">
    <property type="protein sequence ID" value="SOY30939.1"/>
    <property type="molecule type" value="Genomic_DNA"/>
</dbReference>
<evidence type="ECO:0000313" key="3">
    <source>
        <dbReference type="Proteomes" id="UP000236311"/>
    </source>
</evidence>
<dbReference type="SUPFAM" id="SSF47413">
    <property type="entry name" value="lambda repressor-like DNA-binding domains"/>
    <property type="match status" value="1"/>
</dbReference>
<name>A0A2K4ZKD2_9FIRM</name>
<gene>
    <name evidence="2" type="ORF">AMURIS_03673</name>
</gene>
<dbReference type="Proteomes" id="UP000236311">
    <property type="component" value="Unassembled WGS sequence"/>
</dbReference>
<dbReference type="CDD" id="cd00093">
    <property type="entry name" value="HTH_XRE"/>
    <property type="match status" value="1"/>
</dbReference>
<dbReference type="AlphaFoldDB" id="A0A2K4ZKD2"/>
<reference evidence="2 3" key="1">
    <citation type="submission" date="2018-01" db="EMBL/GenBank/DDBJ databases">
        <authorList>
            <person name="Gaut B.S."/>
            <person name="Morton B.R."/>
            <person name="Clegg M.T."/>
            <person name="Duvall M.R."/>
        </authorList>
    </citation>
    <scope>NUCLEOTIDE SEQUENCE [LARGE SCALE GENOMIC DNA]</scope>
    <source>
        <strain evidence="2">GP69</strain>
    </source>
</reference>
<feature type="domain" description="HTH cro/C1-type" evidence="1">
    <location>
        <begin position="58"/>
        <end position="112"/>
    </location>
</feature>
<sequence length="164" mass="18655">MANHKSTTSTSTSISAMDFRGTAISAALNDDLKNTKSISSYLERNEANMIPRSLPEHLRLLLNQKGMRRADVARGSLLDRKYIYQIFDGTKIPSRDKLIAMAFGLRLSAEEAQTMLKLSENRELYVRDRRDAIILFALQRNMSIFETNDLLYEYGYAVLGVPEE</sequence>
<protein>
    <recommendedName>
        <fullName evidence="1">HTH cro/C1-type domain-containing protein</fullName>
    </recommendedName>
</protein>